<keyword evidence="2 7" id="KW-0808">Transferase</keyword>
<dbReference type="GO" id="GO:0009570">
    <property type="term" value="C:chloroplast stroma"/>
    <property type="evidence" value="ECO:0007669"/>
    <property type="project" value="UniProtKB-SubCell"/>
</dbReference>
<dbReference type="PANTHER" id="PTHR42995:SF5">
    <property type="entry name" value="ACETYL-COENZYME A CARBOXYLASE CARBOXYL TRANSFERASE SUBUNIT BETA, CHLOROPLASTIC"/>
    <property type="match status" value="1"/>
</dbReference>
<dbReference type="EC" id="2.1.3.15" evidence="7"/>
<evidence type="ECO:0000256" key="7">
    <source>
        <dbReference type="HAMAP-Rule" id="MF_01395"/>
    </source>
</evidence>
<comment type="subunit">
    <text evidence="7">Acetyl-CoA carboxylase is a heterohexamer composed of biotin carboxyl carrier protein, biotin carboxylase and two subunits each of ACCase subunit alpha and ACCase plastid-coded subunit beta (accD).</text>
</comment>
<keyword evidence="7" id="KW-0444">Lipid biosynthesis</keyword>
<proteinExistence type="inferred from homology"/>
<evidence type="ECO:0000256" key="5">
    <source>
        <dbReference type="ARBA" id="ARBA00022833"/>
    </source>
</evidence>
<dbReference type="PRINTS" id="PR01070">
    <property type="entry name" value="ACCCTRFRASEB"/>
</dbReference>
<comment type="catalytic activity">
    <reaction evidence="7">
        <text>N(6)-carboxybiotinyl-L-lysyl-[protein] + acetyl-CoA = N(6)-biotinyl-L-lysyl-[protein] + malonyl-CoA</text>
        <dbReference type="Rhea" id="RHEA:54728"/>
        <dbReference type="Rhea" id="RHEA-COMP:10505"/>
        <dbReference type="Rhea" id="RHEA-COMP:10506"/>
        <dbReference type="ChEBI" id="CHEBI:57288"/>
        <dbReference type="ChEBI" id="CHEBI:57384"/>
        <dbReference type="ChEBI" id="CHEBI:83144"/>
        <dbReference type="ChEBI" id="CHEBI:83145"/>
        <dbReference type="EC" id="2.1.3.15"/>
    </reaction>
</comment>
<evidence type="ECO:0000259" key="8">
    <source>
        <dbReference type="PROSITE" id="PS50980"/>
    </source>
</evidence>
<evidence type="ECO:0000256" key="2">
    <source>
        <dbReference type="ARBA" id="ARBA00022679"/>
    </source>
</evidence>
<dbReference type="InterPro" id="IPR034733">
    <property type="entry name" value="AcCoA_carboxyl_beta"/>
</dbReference>
<dbReference type="GO" id="GO:0016743">
    <property type="term" value="F:carboxyl- or carbamoyltransferase activity"/>
    <property type="evidence" value="ECO:0007669"/>
    <property type="project" value="UniProtKB-UniRule"/>
</dbReference>
<keyword evidence="4 7" id="KW-0863">Zinc-finger</keyword>
<feature type="domain" description="CoA carboxyltransferase N-terminal" evidence="8">
    <location>
        <begin position="300"/>
        <end position="567"/>
    </location>
</feature>
<dbReference type="GeneID" id="68670006"/>
<feature type="zinc finger region" description="C4-type" evidence="7">
    <location>
        <begin position="304"/>
        <end position="326"/>
    </location>
</feature>
<dbReference type="SUPFAM" id="SSF52096">
    <property type="entry name" value="ClpP/crotonase"/>
    <property type="match status" value="1"/>
</dbReference>
<keyword evidence="7" id="KW-0479">Metal-binding</keyword>
<evidence type="ECO:0000313" key="9">
    <source>
        <dbReference type="EMBL" id="UCC37730.1"/>
    </source>
</evidence>
<gene>
    <name evidence="7 9" type="primary">accD</name>
</gene>
<dbReference type="GO" id="GO:0008270">
    <property type="term" value="F:zinc ion binding"/>
    <property type="evidence" value="ECO:0007669"/>
    <property type="project" value="UniProtKB-UniRule"/>
</dbReference>
<evidence type="ECO:0000256" key="4">
    <source>
        <dbReference type="ARBA" id="ARBA00022771"/>
    </source>
</evidence>
<feature type="binding site" evidence="7">
    <location>
        <position position="304"/>
    </location>
    <ligand>
        <name>Zn(2+)</name>
        <dbReference type="ChEBI" id="CHEBI:29105"/>
    </ligand>
</feature>
<evidence type="ECO:0000256" key="1">
    <source>
        <dbReference type="ARBA" id="ARBA00011842"/>
    </source>
</evidence>
<keyword evidence="9" id="KW-0150">Chloroplast</keyword>
<comment type="subcellular location">
    <subcellularLocation>
        <location evidence="7">Plastid</location>
        <location evidence="7">Chloroplast stroma</location>
    </subcellularLocation>
</comment>
<dbReference type="Gene3D" id="3.90.226.10">
    <property type="entry name" value="2-enoyl-CoA Hydratase, Chain A, domain 1"/>
    <property type="match status" value="1"/>
</dbReference>
<dbReference type="GO" id="GO:0006633">
    <property type="term" value="P:fatty acid biosynthetic process"/>
    <property type="evidence" value="ECO:0007669"/>
    <property type="project" value="UniProtKB-KW"/>
</dbReference>
<comment type="similarity">
    <text evidence="7">Belongs to the AccD/PCCB family.</text>
</comment>
<name>A0A8K1MM75_9LILI</name>
<dbReference type="InterPro" id="IPR029045">
    <property type="entry name" value="ClpP/crotonase-like_dom_sf"/>
</dbReference>
<dbReference type="GO" id="GO:0009317">
    <property type="term" value="C:acetyl-CoA carboxylase complex"/>
    <property type="evidence" value="ECO:0007669"/>
    <property type="project" value="InterPro"/>
</dbReference>
<keyword evidence="7" id="KW-0276">Fatty acid metabolism</keyword>
<evidence type="ECO:0000256" key="6">
    <source>
        <dbReference type="ARBA" id="ARBA00022840"/>
    </source>
</evidence>
<dbReference type="PROSITE" id="PS50980">
    <property type="entry name" value="COA_CT_NTER"/>
    <property type="match status" value="1"/>
</dbReference>
<keyword evidence="3 7" id="KW-0547">Nucleotide-binding</keyword>
<dbReference type="EMBL" id="OK012366">
    <property type="protein sequence ID" value="UCC37730.1"/>
    <property type="molecule type" value="Genomic_DNA"/>
</dbReference>
<reference evidence="9" key="1">
    <citation type="submission" date="2021-09" db="EMBL/GenBank/DDBJ databases">
        <title>Chloroplast genomes.</title>
        <authorList>
            <person name="Fu N."/>
            <person name="Ji M.-Y."/>
            <person name="Ge X.-G."/>
        </authorList>
    </citation>
    <scope>NUCLEOTIDE SEQUENCE</scope>
</reference>
<comment type="function">
    <text evidence="7">Component of the acetyl coenzyme A carboxylase (ACC) complex. Biotin carboxylase (BC) catalyzes the carboxylation of biotin on its carrier protein (BCCP) and then the CO(2) group is transferred by the transcarboxylase to acetyl-CoA to form malonyl-CoA.</text>
</comment>
<keyword evidence="7" id="KW-0275">Fatty acid biosynthesis</keyword>
<feature type="binding site" evidence="7">
    <location>
        <position position="323"/>
    </location>
    <ligand>
        <name>Zn(2+)</name>
        <dbReference type="ChEBI" id="CHEBI:29105"/>
    </ligand>
</feature>
<keyword evidence="9" id="KW-0934">Plastid</keyword>
<dbReference type="GO" id="GO:0003989">
    <property type="term" value="F:acetyl-CoA carboxylase activity"/>
    <property type="evidence" value="ECO:0007669"/>
    <property type="project" value="InterPro"/>
</dbReference>
<sequence>MGKWWFRSMLSNEKLEHRCGLSKSMDSLDGIGHTSRSEQPILNDTKKKIPSWNHSGNYSFTNVDSLFEIKDIWSLISDDTFLVRDSNGDSYSVYFDIENLIFEVDNDSSFLSELEKKLSSYLSRGSKKKNHYYYHYMYDTQSSWNNHINSCIDSYLRFEVSINSSISGSTNNYSDSYFYNFICTENRNSSESGRSSKRTRKNFNDFHEEVESDFHEEVESDFHEEVESDFHEEVESDFHEEVESDFHEEVESDFEVESDLHEEVEFHEEVESDFHEEVESDFHEEVESNDFNINQKYKHLWVQCENCYGLNYKKFFKSKMNICEQCGYHLKMSSSDRIELSIDPGTWDPLDKDMISIDPIDFRSKEEPYGDRIDFYQRRTGLADAIQTGIGQINGIPVAIGVMDFQFMGGSMGSVVGEKITRLIEYATNRSLPVIIVCASGGARMQEGSLSLMQMAKISSASSNYQSDKKLFYVSILTSPTTGGVTASFGMLGDIIIAEPNAYIAFAGKRVIEQTLKKVIPEGSQVSEYLFHKGLFDPIVPRNLLKGVLGELFQLHGFFPLNPSSKM</sequence>
<feature type="binding site" evidence="7">
    <location>
        <position position="307"/>
    </location>
    <ligand>
        <name>Zn(2+)</name>
        <dbReference type="ChEBI" id="CHEBI:29105"/>
    </ligand>
</feature>
<dbReference type="RefSeq" id="YP_010221805.1">
    <property type="nucleotide sequence ID" value="NC_058954.1"/>
</dbReference>
<dbReference type="HAMAP" id="MF_01395">
    <property type="entry name" value="AcetylCoA_CT_beta"/>
    <property type="match status" value="1"/>
</dbReference>
<evidence type="ECO:0000256" key="3">
    <source>
        <dbReference type="ARBA" id="ARBA00022741"/>
    </source>
</evidence>
<comment type="pathway">
    <text evidence="7">Lipid metabolism; malonyl-CoA biosynthesis; malonyl-CoA from acetyl-CoA: step 1/1.</text>
</comment>
<dbReference type="InterPro" id="IPR011762">
    <property type="entry name" value="COA_CT_N"/>
</dbReference>
<geneLocation type="chloroplast" evidence="9"/>
<comment type="subunit">
    <text evidence="1">Acetyl-CoA carboxylase is a heterohexamer composed of biotin carboxyl carrier protein, biotin carboxylase and 2 subunits each of ACCase subunit alpha and ACCase plastid-coded subunit beta (accD).</text>
</comment>
<organism evidence="9">
    <name type="scientific">Musa basjoo</name>
    <name type="common">Japanese banana</name>
    <dbReference type="NCBI Taxonomy" id="133197"/>
    <lineage>
        <taxon>Eukaryota</taxon>
        <taxon>Viridiplantae</taxon>
        <taxon>Streptophyta</taxon>
        <taxon>Embryophyta</taxon>
        <taxon>Tracheophyta</taxon>
        <taxon>Spermatophyta</taxon>
        <taxon>Magnoliopsida</taxon>
        <taxon>Liliopsida</taxon>
        <taxon>Zingiberales</taxon>
        <taxon>Musaceae</taxon>
        <taxon>Musa</taxon>
    </lineage>
</organism>
<feature type="binding site" evidence="7">
    <location>
        <position position="326"/>
    </location>
    <ligand>
        <name>Zn(2+)</name>
        <dbReference type="ChEBI" id="CHEBI:29105"/>
    </ligand>
</feature>
<dbReference type="GO" id="GO:0005524">
    <property type="term" value="F:ATP binding"/>
    <property type="evidence" value="ECO:0007669"/>
    <property type="project" value="UniProtKB-KW"/>
</dbReference>
<dbReference type="Pfam" id="PF01039">
    <property type="entry name" value="Carboxyl_trans"/>
    <property type="match status" value="1"/>
</dbReference>
<dbReference type="GO" id="GO:2001295">
    <property type="term" value="P:malonyl-CoA biosynthetic process"/>
    <property type="evidence" value="ECO:0007669"/>
    <property type="project" value="UniProtKB-UniRule"/>
</dbReference>
<dbReference type="PANTHER" id="PTHR42995">
    <property type="entry name" value="ACETYL-COENZYME A CARBOXYLASE CARBOXYL TRANSFERASE SUBUNIT BETA, CHLOROPLASTIC"/>
    <property type="match status" value="1"/>
</dbReference>
<dbReference type="NCBIfam" id="TIGR00515">
    <property type="entry name" value="accD"/>
    <property type="match status" value="1"/>
</dbReference>
<keyword evidence="6 7" id="KW-0067">ATP-binding</keyword>
<protein>
    <recommendedName>
        <fullName evidence="7">Acetyl-coenzyme A carboxylase carboxyl transferase subunit beta, chloroplastic</fullName>
        <shortName evidence="7">ACCase subunit beta</shortName>
        <shortName evidence="7">Acetyl-CoA carboxylase carboxyltransferase subunit beta</shortName>
        <ecNumber evidence="7">2.1.3.15</ecNumber>
    </recommendedName>
</protein>
<accession>A0A8K1MM75</accession>
<keyword evidence="7" id="KW-0443">Lipid metabolism</keyword>
<dbReference type="AlphaFoldDB" id="A0A8K1MM75"/>
<comment type="cofactor">
    <cofactor evidence="7">
        <name>Zn(2+)</name>
        <dbReference type="ChEBI" id="CHEBI:29105"/>
    </cofactor>
    <text evidence="7">Binds 1 zinc ion per subunit.</text>
</comment>
<dbReference type="InterPro" id="IPR000438">
    <property type="entry name" value="Acetyl_CoA_COase_Trfase_b_su"/>
</dbReference>
<dbReference type="UniPathway" id="UPA00655">
    <property type="reaction ID" value="UER00711"/>
</dbReference>
<keyword evidence="5 7" id="KW-0862">Zinc</keyword>